<keyword evidence="2" id="KW-1185">Reference proteome</keyword>
<protein>
    <submittedName>
        <fullName evidence="1">Uncharacterized protein</fullName>
    </submittedName>
</protein>
<name>A0A917LQA4_9FLAO</name>
<dbReference type="AlphaFoldDB" id="A0A917LQA4"/>
<dbReference type="Proteomes" id="UP000625976">
    <property type="component" value="Unassembled WGS sequence"/>
</dbReference>
<reference evidence="1" key="2">
    <citation type="submission" date="2020-09" db="EMBL/GenBank/DDBJ databases">
        <authorList>
            <person name="Sun Q."/>
            <person name="Zhou Y."/>
        </authorList>
    </citation>
    <scope>NUCLEOTIDE SEQUENCE</scope>
    <source>
        <strain evidence="1">CGMCC 1.12751</strain>
    </source>
</reference>
<reference evidence="1" key="1">
    <citation type="journal article" date="2014" name="Int. J. Syst. Evol. Microbiol.">
        <title>Complete genome sequence of Corynebacterium casei LMG S-19264T (=DSM 44701T), isolated from a smear-ripened cheese.</title>
        <authorList>
            <consortium name="US DOE Joint Genome Institute (JGI-PGF)"/>
            <person name="Walter F."/>
            <person name="Albersmeier A."/>
            <person name="Kalinowski J."/>
            <person name="Ruckert C."/>
        </authorList>
    </citation>
    <scope>NUCLEOTIDE SEQUENCE</scope>
    <source>
        <strain evidence="1">CGMCC 1.12751</strain>
    </source>
</reference>
<evidence type="ECO:0000313" key="1">
    <source>
        <dbReference type="EMBL" id="GGG51619.1"/>
    </source>
</evidence>
<gene>
    <name evidence="1" type="ORF">GCM10010976_23480</name>
</gene>
<accession>A0A917LQA4</accession>
<sequence length="327" mass="39078">MTKKQTLIKAIMEMNIDMISLLLEDNRSYMQVPKEVFVNELSRIFTNLKEVYNQYSFSKVLDAKCLQEQYYGNPGFTFLTDDNHLITLMFFLENNIIMDIQVCLIFENTEFIEDRQKIVLSFYNDEKVSYRPSSKLLTLQSNIEIVLKEFNQFKNNVTSITEFCQWQKEVEKLYDSVETMDRMNYKFLNPLSSLHFNNSYIQDLITLHPYAKQAIKDYNEINIQDEPELIEWLFKYEDNELDYGDYVRVDNWQHNNLILHAQDNSVVIDCTGYSESILFSKIYPDHYSVLFEKYQITDEEFQIAKKELGIESFDLRTFLKVRNLYGY</sequence>
<comment type="caution">
    <text evidence="1">The sequence shown here is derived from an EMBL/GenBank/DDBJ whole genome shotgun (WGS) entry which is preliminary data.</text>
</comment>
<evidence type="ECO:0000313" key="2">
    <source>
        <dbReference type="Proteomes" id="UP000625976"/>
    </source>
</evidence>
<dbReference type="EMBL" id="BMFQ01000003">
    <property type="protein sequence ID" value="GGG51619.1"/>
    <property type="molecule type" value="Genomic_DNA"/>
</dbReference>
<organism evidence="1 2">
    <name type="scientific">Bizionia arctica</name>
    <dbReference type="NCBI Taxonomy" id="1495645"/>
    <lineage>
        <taxon>Bacteria</taxon>
        <taxon>Pseudomonadati</taxon>
        <taxon>Bacteroidota</taxon>
        <taxon>Flavobacteriia</taxon>
        <taxon>Flavobacteriales</taxon>
        <taxon>Flavobacteriaceae</taxon>
        <taxon>Bizionia</taxon>
    </lineage>
</organism>
<dbReference type="RefSeq" id="WP_188465116.1">
    <property type="nucleotide sequence ID" value="NZ_BMFQ01000003.1"/>
</dbReference>
<proteinExistence type="predicted"/>